<dbReference type="GO" id="GO:0090729">
    <property type="term" value="F:toxin activity"/>
    <property type="evidence" value="ECO:0007669"/>
    <property type="project" value="UniProtKB-KW"/>
</dbReference>
<dbReference type="SMART" id="SM00020">
    <property type="entry name" value="Tryp_SPc"/>
    <property type="match status" value="1"/>
</dbReference>
<dbReference type="AlphaFoldDB" id="A0A0L7KRS8"/>
<name>A0A0L7KRS8_OPEBR</name>
<dbReference type="PANTHER" id="PTHR24276">
    <property type="entry name" value="POLYSERASE-RELATED"/>
    <property type="match status" value="1"/>
</dbReference>
<dbReference type="SUPFAM" id="SSF50494">
    <property type="entry name" value="Trypsin-like serine proteases"/>
    <property type="match status" value="1"/>
</dbReference>
<comment type="caution">
    <text evidence="11">The sequence shown here is derived from an EMBL/GenBank/DDBJ whole genome shotgun (WGS) entry which is preliminary data.</text>
</comment>
<comment type="subcellular location">
    <subcellularLocation>
        <location evidence="1">Secreted</location>
        <location evidence="1">Extracellular space</location>
    </subcellularLocation>
</comment>
<dbReference type="InterPro" id="IPR018114">
    <property type="entry name" value="TRYPSIN_HIS"/>
</dbReference>
<dbReference type="STRING" id="104452.A0A0L7KRS8"/>
<dbReference type="EMBL" id="JTDY01006772">
    <property type="protein sequence ID" value="KOB65704.1"/>
    <property type="molecule type" value="Genomic_DNA"/>
</dbReference>
<evidence type="ECO:0000256" key="4">
    <source>
        <dbReference type="ARBA" id="ARBA00022801"/>
    </source>
</evidence>
<dbReference type="InterPro" id="IPR009003">
    <property type="entry name" value="Peptidase_S1_PA"/>
</dbReference>
<evidence type="ECO:0000256" key="6">
    <source>
        <dbReference type="ARBA" id="ARBA00023157"/>
    </source>
</evidence>
<proteinExistence type="predicted"/>
<evidence type="ECO:0000256" key="2">
    <source>
        <dbReference type="ARBA" id="ARBA00022656"/>
    </source>
</evidence>
<evidence type="ECO:0000256" key="3">
    <source>
        <dbReference type="ARBA" id="ARBA00022670"/>
    </source>
</evidence>
<evidence type="ECO:0000313" key="12">
    <source>
        <dbReference type="Proteomes" id="UP000037510"/>
    </source>
</evidence>
<dbReference type="PROSITE" id="PS00134">
    <property type="entry name" value="TRYPSIN_HIS"/>
    <property type="match status" value="1"/>
</dbReference>
<keyword evidence="6" id="KW-1015">Disulfide bond</keyword>
<dbReference type="CDD" id="cd00190">
    <property type="entry name" value="Tryp_SPc"/>
    <property type="match status" value="1"/>
</dbReference>
<dbReference type="GO" id="GO:0006508">
    <property type="term" value="P:proteolysis"/>
    <property type="evidence" value="ECO:0007669"/>
    <property type="project" value="UniProtKB-KW"/>
</dbReference>
<protein>
    <submittedName>
        <fullName evidence="11">Trypsin T2a</fullName>
    </submittedName>
</protein>
<evidence type="ECO:0000259" key="10">
    <source>
        <dbReference type="PROSITE" id="PS50240"/>
    </source>
</evidence>
<dbReference type="Pfam" id="PF00089">
    <property type="entry name" value="Trypsin"/>
    <property type="match status" value="1"/>
</dbReference>
<dbReference type="GO" id="GO:0005576">
    <property type="term" value="C:extracellular region"/>
    <property type="evidence" value="ECO:0007669"/>
    <property type="project" value="UniProtKB-SubCell"/>
</dbReference>
<dbReference type="InterPro" id="IPR043504">
    <property type="entry name" value="Peptidase_S1_PA_chymotrypsin"/>
</dbReference>
<keyword evidence="3" id="KW-0645">Protease</keyword>
<evidence type="ECO:0000256" key="7">
    <source>
        <dbReference type="ARBA" id="ARBA00023240"/>
    </source>
</evidence>
<accession>A0A0L7KRS8</accession>
<dbReference type="PROSITE" id="PS50240">
    <property type="entry name" value="TRYPSIN_DOM"/>
    <property type="match status" value="1"/>
</dbReference>
<keyword evidence="7" id="KW-1199">Hemostasis impairing toxin</keyword>
<keyword evidence="4" id="KW-0378">Hydrolase</keyword>
<organism evidence="11 12">
    <name type="scientific">Operophtera brumata</name>
    <name type="common">Winter moth</name>
    <name type="synonym">Phalaena brumata</name>
    <dbReference type="NCBI Taxonomy" id="104452"/>
    <lineage>
        <taxon>Eukaryota</taxon>
        <taxon>Metazoa</taxon>
        <taxon>Ecdysozoa</taxon>
        <taxon>Arthropoda</taxon>
        <taxon>Hexapoda</taxon>
        <taxon>Insecta</taxon>
        <taxon>Pterygota</taxon>
        <taxon>Neoptera</taxon>
        <taxon>Endopterygota</taxon>
        <taxon>Lepidoptera</taxon>
        <taxon>Glossata</taxon>
        <taxon>Ditrysia</taxon>
        <taxon>Geometroidea</taxon>
        <taxon>Geometridae</taxon>
        <taxon>Larentiinae</taxon>
        <taxon>Operophtera</taxon>
    </lineage>
</organism>
<keyword evidence="12" id="KW-1185">Reference proteome</keyword>
<evidence type="ECO:0000256" key="8">
    <source>
        <dbReference type="ARBA" id="ARBA00055534"/>
    </source>
</evidence>
<gene>
    <name evidence="11" type="ORF">OBRU01_22332</name>
</gene>
<reference evidence="11 12" key="1">
    <citation type="journal article" date="2015" name="Genome Biol. Evol.">
        <title>The genome of winter moth (Operophtera brumata) provides a genomic perspective on sexual dimorphism and phenology.</title>
        <authorList>
            <person name="Derks M.F."/>
            <person name="Smit S."/>
            <person name="Salis L."/>
            <person name="Schijlen E."/>
            <person name="Bossers A."/>
            <person name="Mateman C."/>
            <person name="Pijl A.S."/>
            <person name="de Ridder D."/>
            <person name="Groenen M.A."/>
            <person name="Visser M.E."/>
            <person name="Megens H.J."/>
        </authorList>
    </citation>
    <scope>NUCLEOTIDE SEQUENCE [LARGE SCALE GENOMIC DNA]</scope>
    <source>
        <strain evidence="11">WM2013NL</strain>
        <tissue evidence="11">Head and thorax</tissue>
    </source>
</reference>
<dbReference type="PANTHER" id="PTHR24276:SF91">
    <property type="entry name" value="AT26814P-RELATED"/>
    <property type="match status" value="1"/>
</dbReference>
<feature type="domain" description="Peptidase S1" evidence="10">
    <location>
        <begin position="36"/>
        <end position="273"/>
    </location>
</feature>
<evidence type="ECO:0000256" key="5">
    <source>
        <dbReference type="ARBA" id="ARBA00022825"/>
    </source>
</evidence>
<evidence type="ECO:0000256" key="1">
    <source>
        <dbReference type="ARBA" id="ARBA00004239"/>
    </source>
</evidence>
<keyword evidence="2" id="KW-0800">Toxin</keyword>
<dbReference type="InterPro" id="IPR001254">
    <property type="entry name" value="Trypsin_dom"/>
</dbReference>
<dbReference type="Proteomes" id="UP000037510">
    <property type="component" value="Unassembled WGS sequence"/>
</dbReference>
<dbReference type="FunFam" id="2.40.10.10:FF:000068">
    <property type="entry name" value="transmembrane protease serine 2"/>
    <property type="match status" value="1"/>
</dbReference>
<dbReference type="GO" id="GO:0004252">
    <property type="term" value="F:serine-type endopeptidase activity"/>
    <property type="evidence" value="ECO:0007669"/>
    <property type="project" value="InterPro"/>
</dbReference>
<dbReference type="Gene3D" id="2.40.10.10">
    <property type="entry name" value="Trypsin-like serine proteases"/>
    <property type="match status" value="1"/>
</dbReference>
<keyword evidence="5" id="KW-0720">Serine protease</keyword>
<keyword evidence="9" id="KW-1205">Fibrinolytic toxin</keyword>
<sequence length="273" mass="29478">MSMYVHSNYWLLQSIVKIFMNSLFRYSAIPIYPQTISGGSATYIEKYPHVASLSYSWKSITFWQTCAGVILNTRAILTAAHCPAGDAIDKWRVSLGSSFANSGSIVHVVATIVIHPNYNSMTNDNDIGIIRTSIRIDHTDFVKPASIAGADIKLADKEVVWAVGWGYTSAVGYPSEQLRHEQIRVINQAVCIDSATLPSANSSPTICCAPATSTSAAMTSARVTPAALSTKATSSSVSAPGVVDVLITPSLEFTLVFLATLLESRLTLKQYHL</sequence>
<dbReference type="InterPro" id="IPR050430">
    <property type="entry name" value="Peptidase_S1"/>
</dbReference>
<comment type="function">
    <text evidence="8">Fibrinolytic activity; shows preferential cleavage of Arg-Gly bonds in all three fibrinogen chains. Contact with the caterpillars causes severe bleeding, due the anticoagulant effect of the protein.</text>
</comment>
<evidence type="ECO:0000313" key="11">
    <source>
        <dbReference type="EMBL" id="KOB65704.1"/>
    </source>
</evidence>
<evidence type="ECO:0000256" key="9">
    <source>
        <dbReference type="ARBA" id="ARBA00084094"/>
    </source>
</evidence>